<feature type="region of interest" description="Disordered" evidence="2">
    <location>
        <begin position="129"/>
        <end position="172"/>
    </location>
</feature>
<evidence type="ECO:0000256" key="2">
    <source>
        <dbReference type="SAM" id="MobiDB-lite"/>
    </source>
</evidence>
<feature type="region of interest" description="Disordered" evidence="2">
    <location>
        <begin position="57"/>
        <end position="96"/>
    </location>
</feature>
<feature type="compositionally biased region" description="Basic and acidic residues" evidence="2">
    <location>
        <begin position="137"/>
        <end position="172"/>
    </location>
</feature>
<dbReference type="AlphaFoldDB" id="A0A0B7JRA0"/>
<proteinExistence type="predicted"/>
<evidence type="ECO:0000256" key="1">
    <source>
        <dbReference type="SAM" id="Coils"/>
    </source>
</evidence>
<feature type="non-terminal residue" evidence="3">
    <location>
        <position position="1"/>
    </location>
</feature>
<evidence type="ECO:0000313" key="3">
    <source>
        <dbReference type="EMBL" id="CEO45051.1"/>
    </source>
</evidence>
<feature type="compositionally biased region" description="Low complexity" evidence="2">
    <location>
        <begin position="65"/>
        <end position="74"/>
    </location>
</feature>
<accession>A0A0B7JRA0</accession>
<gene>
    <name evidence="3" type="ORF">BN869_000001106_1</name>
</gene>
<name>A0A0B7JRA0_BIOOC</name>
<keyword evidence="1" id="KW-0175">Coiled coil</keyword>
<feature type="coiled-coil region" evidence="1">
    <location>
        <begin position="101"/>
        <end position="128"/>
    </location>
</feature>
<dbReference type="EMBL" id="CDPU01000002">
    <property type="protein sequence ID" value="CEO45051.1"/>
    <property type="molecule type" value="Genomic_DNA"/>
</dbReference>
<sequence>RGIDNLELSIFRKPAWPVPARLCYCKPPVPLSHRIHITETARPLCFRPPYRGTRARIAHPRVHISSSASRPMAAPREDPAPSGPSTAQGDANDLAQAYRELLRGEQAATALEANLSNLESKLDALLAAYEPAETTEEGGKDSDAGKASRKTSEKKEGPAQQSKEDTQDGKQS</sequence>
<protein>
    <submittedName>
        <fullName evidence="3">Uncharacterized protein</fullName>
    </submittedName>
</protein>
<organism evidence="3">
    <name type="scientific">Bionectria ochroleuca</name>
    <name type="common">Gliocladium roseum</name>
    <dbReference type="NCBI Taxonomy" id="29856"/>
    <lineage>
        <taxon>Eukaryota</taxon>
        <taxon>Fungi</taxon>
        <taxon>Dikarya</taxon>
        <taxon>Ascomycota</taxon>
        <taxon>Pezizomycotina</taxon>
        <taxon>Sordariomycetes</taxon>
        <taxon>Hypocreomycetidae</taxon>
        <taxon>Hypocreales</taxon>
        <taxon>Bionectriaceae</taxon>
        <taxon>Clonostachys</taxon>
    </lineage>
</organism>
<reference evidence="3" key="1">
    <citation type="submission" date="2015-01" db="EMBL/GenBank/DDBJ databases">
        <authorList>
            <person name="Durling Mikael"/>
        </authorList>
    </citation>
    <scope>NUCLEOTIDE SEQUENCE</scope>
</reference>